<comment type="caution">
    <text evidence="3">The sequence shown here is derived from an EMBL/GenBank/DDBJ whole genome shotgun (WGS) entry which is preliminary data.</text>
</comment>
<keyword evidence="4" id="KW-1185">Reference proteome</keyword>
<proteinExistence type="predicted"/>
<feature type="domain" description="DUF4789" evidence="2">
    <location>
        <begin position="127"/>
        <end position="217"/>
    </location>
</feature>
<evidence type="ECO:0000313" key="3">
    <source>
        <dbReference type="EMBL" id="CAL8083121.1"/>
    </source>
</evidence>
<feature type="chain" id="PRO_5045744909" description="DUF4789 domain-containing protein" evidence="1">
    <location>
        <begin position="20"/>
        <end position="272"/>
    </location>
</feature>
<dbReference type="Proteomes" id="UP001642540">
    <property type="component" value="Unassembled WGS sequence"/>
</dbReference>
<gene>
    <name evidence="3" type="ORF">ODALV1_LOCUS5400</name>
</gene>
<dbReference type="PANTHER" id="PTHR21177:SF7">
    <property type="entry name" value="GH11627P"/>
    <property type="match status" value="1"/>
</dbReference>
<name>A0ABP1PYV5_9HEXA</name>
<evidence type="ECO:0000259" key="2">
    <source>
        <dbReference type="Pfam" id="PF16033"/>
    </source>
</evidence>
<dbReference type="PANTHER" id="PTHR21177">
    <property type="entry name" value="IP06524P-RELATED"/>
    <property type="match status" value="1"/>
</dbReference>
<organism evidence="3 4">
    <name type="scientific">Orchesella dallaii</name>
    <dbReference type="NCBI Taxonomy" id="48710"/>
    <lineage>
        <taxon>Eukaryota</taxon>
        <taxon>Metazoa</taxon>
        <taxon>Ecdysozoa</taxon>
        <taxon>Arthropoda</taxon>
        <taxon>Hexapoda</taxon>
        <taxon>Collembola</taxon>
        <taxon>Entomobryomorpha</taxon>
        <taxon>Entomobryoidea</taxon>
        <taxon>Orchesellidae</taxon>
        <taxon>Orchesellinae</taxon>
        <taxon>Orchesella</taxon>
    </lineage>
</organism>
<sequence length="272" mass="30212">MKLFCILTFITITFLQTCAVSEGATIRENLQSFAKRIFGNSFSLGNPEDVDISTTTVTEIANTVTSTYQHVYNASTTTETPSGSLNADDIMLLTRYCPELHDLPNIMDYRYNEELGKCQRLQWRGTCGNNMIFYLKHSIYGECGCKPSTRIHVPDTTSKECYAIFSQGFCPEGQWVDITSRVTPICVNNPCANITSGKNLVFLHGQCVEVGSNGKFCPANTVVGFEWSKRRPTCIPNIGRAIGVPSVKCPPGTVRAYNMKCVTPIDLDDFDY</sequence>
<protein>
    <recommendedName>
        <fullName evidence="2">DUF4789 domain-containing protein</fullName>
    </recommendedName>
</protein>
<accession>A0ABP1PYV5</accession>
<feature type="signal peptide" evidence="1">
    <location>
        <begin position="1"/>
        <end position="19"/>
    </location>
</feature>
<evidence type="ECO:0000256" key="1">
    <source>
        <dbReference type="SAM" id="SignalP"/>
    </source>
</evidence>
<evidence type="ECO:0000313" key="4">
    <source>
        <dbReference type="Proteomes" id="UP001642540"/>
    </source>
</evidence>
<reference evidence="3 4" key="1">
    <citation type="submission" date="2024-08" db="EMBL/GenBank/DDBJ databases">
        <authorList>
            <person name="Cucini C."/>
            <person name="Frati F."/>
        </authorList>
    </citation>
    <scope>NUCLEOTIDE SEQUENCE [LARGE SCALE GENOMIC DNA]</scope>
</reference>
<dbReference type="Pfam" id="PF16033">
    <property type="entry name" value="DUF4789"/>
    <property type="match status" value="1"/>
</dbReference>
<dbReference type="InterPro" id="IPR031993">
    <property type="entry name" value="DUF4789"/>
</dbReference>
<keyword evidence="1" id="KW-0732">Signal</keyword>
<dbReference type="EMBL" id="CAXLJM020000016">
    <property type="protein sequence ID" value="CAL8083121.1"/>
    <property type="molecule type" value="Genomic_DNA"/>
</dbReference>